<comment type="caution">
    <text evidence="1">The sequence shown here is derived from an EMBL/GenBank/DDBJ whole genome shotgun (WGS) entry which is preliminary data.</text>
</comment>
<proteinExistence type="predicted"/>
<dbReference type="EMBL" id="JADOXO010000100">
    <property type="protein sequence ID" value="KAF9813631.1"/>
    <property type="molecule type" value="Genomic_DNA"/>
</dbReference>
<evidence type="ECO:0000313" key="1">
    <source>
        <dbReference type="EMBL" id="KAF9813631.1"/>
    </source>
</evidence>
<dbReference type="PANTHER" id="PTHR38644">
    <property type="entry name" value="EXPRESSED PROTEIN"/>
    <property type="match status" value="1"/>
</dbReference>
<dbReference type="AlphaFoldDB" id="A0A8H7U294"/>
<name>A0A8H7U294_9APHY</name>
<reference evidence="1" key="2">
    <citation type="journal article" name="Front. Microbiol.">
        <title>Degradative Capacity of Two Strains of Rhodonia placenta: From Phenotype to Genotype.</title>
        <authorList>
            <person name="Kolle M."/>
            <person name="Horta M.A.C."/>
            <person name="Nowrousian M."/>
            <person name="Ohm R.A."/>
            <person name="Benz J.P."/>
            <person name="Pilgard A."/>
        </authorList>
    </citation>
    <scope>NUCLEOTIDE SEQUENCE</scope>
    <source>
        <strain evidence="1">FPRL280</strain>
    </source>
</reference>
<sequence length="559" mass="61151">MPTCLALTRAGRPPLTPAHARCLVGNRHALCKGNRRTASSAVAFKPASTSSDVDVRQHVLTVLHKTRSLLPRILPPSSNGIRQTLSLDLWSALLEKAHRDLCLLLMRPIVYGCDDLSGAQELVTALLDHPFSNDAQRAAIQNRWKDTRAGIESVSVQYGAPSLSEPGSLRVQSAWLQQFGVPLEVLELRAPATEGKAVKTLLSADVPIIVCNSATTPLPSLLTRLAPVLAHPNAVLVLTSSSGSEALINRIRSLCEHDLTILFIDPSRALKALRILSSAPSSSTAVEKYQENFTASNLSKLTEAVSHAIVDAARGTSSFAVVQNLHAQTAHSIVQNSLSACQSVLQTARHEVDELCTQVSALRARAEEVRVKAAREVFGPADGSKSNAIQTSLDKSRRDIKPTMDSWTWWKLLLRPDDVGDTVLTIVDQVWCKDLEHRVSLFISYRDDRLTSVYSSSSTQVDLLRHRVRSQSLARRCSPPFLRVRPSTRPSCKTVSFNSLQRLRSLWMPLRLLYRSLHAGSNSGFPLLDCSRPRKELCSPCGGAYPVVWVSRGQGGQGS</sequence>
<dbReference type="PANTHER" id="PTHR38644:SF1">
    <property type="entry name" value="EXPRESSED PROTEIN"/>
    <property type="match status" value="1"/>
</dbReference>
<organism evidence="1 2">
    <name type="scientific">Rhodonia placenta</name>
    <dbReference type="NCBI Taxonomy" id="104341"/>
    <lineage>
        <taxon>Eukaryota</taxon>
        <taxon>Fungi</taxon>
        <taxon>Dikarya</taxon>
        <taxon>Basidiomycota</taxon>
        <taxon>Agaricomycotina</taxon>
        <taxon>Agaricomycetes</taxon>
        <taxon>Polyporales</taxon>
        <taxon>Adustoporiaceae</taxon>
        <taxon>Rhodonia</taxon>
    </lineage>
</organism>
<dbReference type="Proteomes" id="UP000639403">
    <property type="component" value="Unassembled WGS sequence"/>
</dbReference>
<dbReference type="PROSITE" id="PS00923">
    <property type="entry name" value="ASP_GLU_RACEMASE_1"/>
    <property type="match status" value="1"/>
</dbReference>
<dbReference type="InterPro" id="IPR018187">
    <property type="entry name" value="Asp/Glu_racemase_AS_1"/>
</dbReference>
<evidence type="ECO:0000313" key="2">
    <source>
        <dbReference type="Proteomes" id="UP000639403"/>
    </source>
</evidence>
<protein>
    <submittedName>
        <fullName evidence="1">Uncharacterized protein</fullName>
    </submittedName>
</protein>
<accession>A0A8H7U294</accession>
<gene>
    <name evidence="1" type="ORF">IEO21_05463</name>
</gene>
<reference evidence="1" key="1">
    <citation type="submission" date="2020-11" db="EMBL/GenBank/DDBJ databases">
        <authorList>
            <person name="Koelle M."/>
            <person name="Horta M.A.C."/>
            <person name="Nowrousian M."/>
            <person name="Ohm R.A."/>
            <person name="Benz P."/>
            <person name="Pilgard A."/>
        </authorList>
    </citation>
    <scope>NUCLEOTIDE SEQUENCE</scope>
    <source>
        <strain evidence="1">FPRL280</strain>
    </source>
</reference>